<dbReference type="Proteomes" id="UP000198324">
    <property type="component" value="Unassembled WGS sequence"/>
</dbReference>
<dbReference type="Pfam" id="PF00082">
    <property type="entry name" value="Peptidase_S8"/>
    <property type="match status" value="1"/>
</dbReference>
<organism evidence="2 3">
    <name type="scientific">Humidesulfovibrio mexicanus</name>
    <dbReference type="NCBI Taxonomy" id="147047"/>
    <lineage>
        <taxon>Bacteria</taxon>
        <taxon>Pseudomonadati</taxon>
        <taxon>Thermodesulfobacteriota</taxon>
        <taxon>Desulfovibrionia</taxon>
        <taxon>Desulfovibrionales</taxon>
        <taxon>Desulfovibrionaceae</taxon>
        <taxon>Humidesulfovibrio</taxon>
    </lineage>
</organism>
<gene>
    <name evidence="2" type="ORF">SAMN04488503_0183</name>
</gene>
<feature type="domain" description="Peptidase S8/S53" evidence="1">
    <location>
        <begin position="335"/>
        <end position="652"/>
    </location>
</feature>
<dbReference type="InterPro" id="IPR034074">
    <property type="entry name" value="Y4bN_pept_dom"/>
</dbReference>
<dbReference type="AlphaFoldDB" id="A0A239DAW8"/>
<dbReference type="InterPro" id="IPR036852">
    <property type="entry name" value="Peptidase_S8/S53_dom_sf"/>
</dbReference>
<proteinExistence type="predicted"/>
<dbReference type="Gene3D" id="3.40.50.200">
    <property type="entry name" value="Peptidase S8/S53 domain"/>
    <property type="match status" value="1"/>
</dbReference>
<dbReference type="InterPro" id="IPR000209">
    <property type="entry name" value="Peptidase_S8/S53_dom"/>
</dbReference>
<reference evidence="2 3" key="1">
    <citation type="submission" date="2017-06" db="EMBL/GenBank/DDBJ databases">
        <authorList>
            <person name="Kim H.J."/>
            <person name="Triplett B.A."/>
        </authorList>
    </citation>
    <scope>NUCLEOTIDE SEQUENCE [LARGE SCALE GENOMIC DNA]</scope>
    <source>
        <strain evidence="2 3">DSM 13116</strain>
    </source>
</reference>
<protein>
    <submittedName>
        <fullName evidence="2">Subtilase family protein</fullName>
    </submittedName>
</protein>
<dbReference type="CDD" id="cd04847">
    <property type="entry name" value="Peptidases_S8_Subtilisin_like_2"/>
    <property type="match status" value="1"/>
</dbReference>
<dbReference type="EMBL" id="FZOC01000014">
    <property type="protein sequence ID" value="SNS29495.1"/>
    <property type="molecule type" value="Genomic_DNA"/>
</dbReference>
<dbReference type="SUPFAM" id="SSF52743">
    <property type="entry name" value="Subtilisin-like"/>
    <property type="match status" value="1"/>
</dbReference>
<dbReference type="GO" id="GO:0006508">
    <property type="term" value="P:proteolysis"/>
    <property type="evidence" value="ECO:0007669"/>
    <property type="project" value="InterPro"/>
</dbReference>
<evidence type="ECO:0000313" key="3">
    <source>
        <dbReference type="Proteomes" id="UP000198324"/>
    </source>
</evidence>
<keyword evidence="3" id="KW-1185">Reference proteome</keyword>
<name>A0A239DAW8_9BACT</name>
<dbReference type="OrthoDB" id="9768989at2"/>
<accession>A0A239DAW8</accession>
<evidence type="ECO:0000313" key="2">
    <source>
        <dbReference type="EMBL" id="SNS29495.1"/>
    </source>
</evidence>
<sequence length="854" mass="95029">MPERPILPLGPLRVERRVGRPRPIPTPRTPPFDQQVNRITPQIQRLEEILGRDGGVLTLQADPTALAPERAVVFEVSGSLSTFTAQAERVGFMLLGEFETEYDPDENFYYANDKDERQADKVEATLYLLMPDERAMQELLRLWARYRDGKSFPRNYGQWKALFDQLRTIRPWGAQDRLTASFVQELREWVSRGEQRPFRFEVNLWFSDSDEKRRSSRGNFETVISGAGGQILHESRIDAIKYHGLLAEIPSQFLGEDETQFIQLISHLDPVMHYAPQSMAYSEIIVDEEGELAVGEFDAARPACAALVDGYPFSNHSLLTNRVDIEDIFEIEQLSQSAYRKHGTAMASLILNGELSQTDDVVNNRLLVIPALQPDTFQNNEEFFPPDKLAIDLIYQAVLKIHEKQVSEPATFGKLTIINHSLGNRHEEYCGKVSHWGKLLDYLSFTYGYLFIVSAGNHKHNFALRQFSTLTEYEAAAPEEKRNATFRALCEDVQFRQVLSPAESINPIVVGAWHEGAPDIGPPPGRLVDLFPSDDGPSIVSSIGLGHKRSIKPDIFYKSGKAYCSVSTANGCCLVIPSTNSAGGLSVASPGTPGVQTSRARTFGTSCAAALVTNLAIRISNMLDELAETFATANVPQSHRAALIKALLVHGSAWHETGEHLEGITEPLGGKKHFARRTNIARLLGFGRPDIERVIESTSNRATMFAYGTITKDQKQILSIPIPASLSGRADLRRVTVTLSWFSPVNTRHAQYRQAVLELEIPEKCGAERKTILQPPTLTCNRGTLIHGIFEGTTPITTESFTVEISCKAQAGGLDDAVPFAIAVSFETPIESEIDVYTEIRSRLALEVRERVPV</sequence>
<evidence type="ECO:0000259" key="1">
    <source>
        <dbReference type="Pfam" id="PF00082"/>
    </source>
</evidence>
<dbReference type="GO" id="GO:0004252">
    <property type="term" value="F:serine-type endopeptidase activity"/>
    <property type="evidence" value="ECO:0007669"/>
    <property type="project" value="InterPro"/>
</dbReference>